<evidence type="ECO:0000256" key="2">
    <source>
        <dbReference type="SAM" id="MobiDB-lite"/>
    </source>
</evidence>
<sequence length="323" mass="36337">MGRPQRATAAAGGAAPTTKTAAQLRMEVTLLEKAVEERKLLFVDLCEQSGTSQATSPHAAGTSSATAATSTEGHQTPHVLSPEDPAAEARRLLARNAFLRDELHILESMERQYANDPRVRDKRNEVQVVRMQIAQVEREIQTLQTVKKRRDKGLRAIGRSEEQTRRMRGQQHEVNAELREEVRQLTEELREAEKADIEVHDRCARLRAQVKLSVTDADVQELRQQLHRQDAEIQVLAKKEAAWRQRRASVREEDHKTVAKYRRECAKLDEEVERLQELLYQKDLELKRSYQLVGRYGGVSGVAVAAGSAGEPGEEADAGELAQ</sequence>
<dbReference type="AlphaFoldDB" id="A0AAW0F4M5"/>
<accession>A0AAW0F4M5</accession>
<name>A0AAW0F4M5_9TRYP</name>
<keyword evidence="1" id="KW-0175">Coiled coil</keyword>
<protein>
    <submittedName>
        <fullName evidence="3">Uncharacterized protein</fullName>
    </submittedName>
</protein>
<feature type="compositionally biased region" description="Low complexity" evidence="2">
    <location>
        <begin position="54"/>
        <end position="71"/>
    </location>
</feature>
<feature type="region of interest" description="Disordered" evidence="2">
    <location>
        <begin position="51"/>
        <end position="83"/>
    </location>
</feature>
<proteinExistence type="predicted"/>
<evidence type="ECO:0000256" key="1">
    <source>
        <dbReference type="SAM" id="Coils"/>
    </source>
</evidence>
<reference evidence="3 4" key="1">
    <citation type="journal article" date="2021" name="MBio">
        <title>A New Model Trypanosomatid, Novymonas esmeraldas: Genomic Perception of Its 'Candidatus Pandoraea novymonadis' Endosymbiont.</title>
        <authorList>
            <person name="Zakharova A."/>
            <person name="Saura A."/>
            <person name="Butenko A."/>
            <person name="Podesvova L."/>
            <person name="Warmusova S."/>
            <person name="Kostygov A.Y."/>
            <person name="Nenarokova A."/>
            <person name="Lukes J."/>
            <person name="Opperdoes F.R."/>
            <person name="Yurchenko V."/>
        </authorList>
    </citation>
    <scope>NUCLEOTIDE SEQUENCE [LARGE SCALE GENOMIC DNA]</scope>
    <source>
        <strain evidence="3 4">E262AT.01</strain>
    </source>
</reference>
<dbReference type="Proteomes" id="UP001430356">
    <property type="component" value="Unassembled WGS sequence"/>
</dbReference>
<feature type="compositionally biased region" description="Low complexity" evidence="2">
    <location>
        <begin position="7"/>
        <end position="20"/>
    </location>
</feature>
<gene>
    <name evidence="3" type="ORF">NESM_000157300</name>
</gene>
<dbReference type="EMBL" id="JAECZO010000010">
    <property type="protein sequence ID" value="KAK7200979.1"/>
    <property type="molecule type" value="Genomic_DNA"/>
</dbReference>
<evidence type="ECO:0000313" key="4">
    <source>
        <dbReference type="Proteomes" id="UP001430356"/>
    </source>
</evidence>
<keyword evidence="4" id="KW-1185">Reference proteome</keyword>
<evidence type="ECO:0000313" key="3">
    <source>
        <dbReference type="EMBL" id="KAK7200979.1"/>
    </source>
</evidence>
<feature type="coiled-coil region" evidence="1">
    <location>
        <begin position="119"/>
        <end position="285"/>
    </location>
</feature>
<comment type="caution">
    <text evidence="3">The sequence shown here is derived from an EMBL/GenBank/DDBJ whole genome shotgun (WGS) entry which is preliminary data.</text>
</comment>
<organism evidence="3 4">
    <name type="scientific">Novymonas esmeraldas</name>
    <dbReference type="NCBI Taxonomy" id="1808958"/>
    <lineage>
        <taxon>Eukaryota</taxon>
        <taxon>Discoba</taxon>
        <taxon>Euglenozoa</taxon>
        <taxon>Kinetoplastea</taxon>
        <taxon>Metakinetoplastina</taxon>
        <taxon>Trypanosomatida</taxon>
        <taxon>Trypanosomatidae</taxon>
        <taxon>Novymonas</taxon>
    </lineage>
</organism>
<feature type="region of interest" description="Disordered" evidence="2">
    <location>
        <begin position="1"/>
        <end position="20"/>
    </location>
</feature>